<protein>
    <submittedName>
        <fullName evidence="2">Uncharacterized protein</fullName>
    </submittedName>
</protein>
<gene>
    <name evidence="2" type="ORF">niasHT_019741</name>
</gene>
<feature type="region of interest" description="Disordered" evidence="1">
    <location>
        <begin position="327"/>
        <end position="420"/>
    </location>
</feature>
<evidence type="ECO:0000256" key="1">
    <source>
        <dbReference type="SAM" id="MobiDB-lite"/>
    </source>
</evidence>
<proteinExistence type="predicted"/>
<comment type="caution">
    <text evidence="2">The sequence shown here is derived from an EMBL/GenBank/DDBJ whole genome shotgun (WGS) entry which is preliminary data.</text>
</comment>
<reference evidence="2 3" key="1">
    <citation type="submission" date="2024-10" db="EMBL/GenBank/DDBJ databases">
        <authorList>
            <person name="Kim D."/>
        </authorList>
    </citation>
    <scope>NUCLEOTIDE SEQUENCE [LARGE SCALE GENOMIC DNA]</scope>
    <source>
        <strain evidence="2">BH-2024</strain>
    </source>
</reference>
<evidence type="ECO:0000313" key="3">
    <source>
        <dbReference type="Proteomes" id="UP001620626"/>
    </source>
</evidence>
<name>A0ABD2LCZ4_9BILA</name>
<organism evidence="2 3">
    <name type="scientific">Heterodera trifolii</name>
    <dbReference type="NCBI Taxonomy" id="157864"/>
    <lineage>
        <taxon>Eukaryota</taxon>
        <taxon>Metazoa</taxon>
        <taxon>Ecdysozoa</taxon>
        <taxon>Nematoda</taxon>
        <taxon>Chromadorea</taxon>
        <taxon>Rhabditida</taxon>
        <taxon>Tylenchina</taxon>
        <taxon>Tylenchomorpha</taxon>
        <taxon>Tylenchoidea</taxon>
        <taxon>Heteroderidae</taxon>
        <taxon>Heteroderinae</taxon>
        <taxon>Heterodera</taxon>
    </lineage>
</organism>
<sequence length="592" mass="67324">MTSQVIGPALFVLHGKTEALIWLPRKEQHFFINDENVGSYKLGDWVLFDYNREKIIEQQKETPYETKVLYSKVVKQKFVQIKVPLVFFSDKQSSEVVAYSPGFGRVGAFVPNLAKDTMCFAWIAFAGFFKNAELRSLMATLELKWLVAEVERLMTKSEIIEFPGKLGLNNSFNRCFGIVIGREFRDGKQNNLVVKFFTASNGLCEYCVPIANDQQPNFHIGSWARFLPIRNYSNQFTAVNASTINTPNGISLIETDPQIKLSLFHDLFHLDQDPYKNIIHAEFLGELHSTDDFVWELRKKRQKYALFRPRLFVMFDSTTNRWVPTHFDDQESVPLPSTSQATETADVRPQNKNSEGILGKPRLNDGADFGDGPKNFQPSNRENEKKNSFVAPVENRPRTWAPAGGKKDFKARNSLSNDNRKVNGRFASSVAQRPTLHPNLQGLVVSVSSNSNVLFVYTCQFPSDEFSINRSEVSIPEGVRHGSWVTFDLKTESNGEKKVIRCDLDKSPPNWAVTPIGNTVQIELTAFVPRKWRPEIIAPESRIVPTNWFDEMLDFGMLLTEDMADKSVKVLAERNKHSSGKTWHLVKVLGVL</sequence>
<dbReference type="EMBL" id="JBICBT010000464">
    <property type="protein sequence ID" value="KAL3112767.1"/>
    <property type="molecule type" value="Genomic_DNA"/>
</dbReference>
<keyword evidence="3" id="KW-1185">Reference proteome</keyword>
<dbReference type="AlphaFoldDB" id="A0ABD2LCZ4"/>
<accession>A0ABD2LCZ4</accession>
<dbReference type="Proteomes" id="UP001620626">
    <property type="component" value="Unassembled WGS sequence"/>
</dbReference>
<evidence type="ECO:0000313" key="2">
    <source>
        <dbReference type="EMBL" id="KAL3112767.1"/>
    </source>
</evidence>